<comment type="cofactor">
    <cofactor evidence="1">
        <name>Zn(2+)</name>
        <dbReference type="ChEBI" id="CHEBI:29105"/>
    </cofactor>
</comment>
<evidence type="ECO:0000313" key="7">
    <source>
        <dbReference type="Proteomes" id="UP000245207"/>
    </source>
</evidence>
<dbReference type="Gene3D" id="3.90.180.10">
    <property type="entry name" value="Medium-chain alcohol dehydrogenases, catalytic domain"/>
    <property type="match status" value="1"/>
</dbReference>
<evidence type="ECO:0000256" key="4">
    <source>
        <dbReference type="ARBA" id="ARBA00022833"/>
    </source>
</evidence>
<gene>
    <name evidence="6" type="ORF">CTI12_AA365650</name>
</gene>
<name>A0A2U1MM07_ARTAN</name>
<keyword evidence="3" id="KW-0479">Metal-binding</keyword>
<dbReference type="STRING" id="35608.A0A2U1MM07"/>
<evidence type="ECO:0000256" key="2">
    <source>
        <dbReference type="ARBA" id="ARBA00008072"/>
    </source>
</evidence>
<dbReference type="GO" id="GO:0016491">
    <property type="term" value="F:oxidoreductase activity"/>
    <property type="evidence" value="ECO:0007669"/>
    <property type="project" value="UniProtKB-KW"/>
</dbReference>
<organism evidence="6 7">
    <name type="scientific">Artemisia annua</name>
    <name type="common">Sweet wormwood</name>
    <dbReference type="NCBI Taxonomy" id="35608"/>
    <lineage>
        <taxon>Eukaryota</taxon>
        <taxon>Viridiplantae</taxon>
        <taxon>Streptophyta</taxon>
        <taxon>Embryophyta</taxon>
        <taxon>Tracheophyta</taxon>
        <taxon>Spermatophyta</taxon>
        <taxon>Magnoliopsida</taxon>
        <taxon>eudicotyledons</taxon>
        <taxon>Gunneridae</taxon>
        <taxon>Pentapetalae</taxon>
        <taxon>asterids</taxon>
        <taxon>campanulids</taxon>
        <taxon>Asterales</taxon>
        <taxon>Asteraceae</taxon>
        <taxon>Asteroideae</taxon>
        <taxon>Anthemideae</taxon>
        <taxon>Artemisiinae</taxon>
        <taxon>Artemisia</taxon>
    </lineage>
</organism>
<proteinExistence type="inferred from homology"/>
<comment type="caution">
    <text evidence="6">The sequence shown here is derived from an EMBL/GenBank/DDBJ whole genome shotgun (WGS) entry which is preliminary data.</text>
</comment>
<dbReference type="PANTHER" id="PTHR43161:SF9">
    <property type="entry name" value="SORBITOL DEHYDROGENASE"/>
    <property type="match status" value="1"/>
</dbReference>
<dbReference type="PANTHER" id="PTHR43161">
    <property type="entry name" value="SORBITOL DEHYDROGENASE"/>
    <property type="match status" value="1"/>
</dbReference>
<evidence type="ECO:0000313" key="6">
    <source>
        <dbReference type="EMBL" id="PWA62254.1"/>
    </source>
</evidence>
<keyword evidence="7" id="KW-1185">Reference proteome</keyword>
<dbReference type="InterPro" id="IPR036291">
    <property type="entry name" value="NAD(P)-bd_dom_sf"/>
</dbReference>
<dbReference type="AlphaFoldDB" id="A0A2U1MM07"/>
<dbReference type="Proteomes" id="UP000245207">
    <property type="component" value="Unassembled WGS sequence"/>
</dbReference>
<dbReference type="Gene3D" id="3.40.50.720">
    <property type="entry name" value="NAD(P)-binding Rossmann-like Domain"/>
    <property type="match status" value="1"/>
</dbReference>
<dbReference type="GO" id="GO:0046872">
    <property type="term" value="F:metal ion binding"/>
    <property type="evidence" value="ECO:0007669"/>
    <property type="project" value="UniProtKB-KW"/>
</dbReference>
<sequence length="236" mass="26407">MVWCTGIRQQIPKQALGNHRCQIQFMTENYSCLNVATPGNEPGSVSSKNKAINSAGVGLNVGRNSPNVALTHRTDNLKPQMKQIDKNGYLCFELHEQSSSYINSICSADEDFRIRVLERYDEVDLFQPVMARLRGLGLETFHQILKSRDGINLCVHPTDLCFKLLDNVSLEEGSMCEPVHTCRRANIDPETNVLVIGARPIGLVSMLATRALEISRIVVVDVEDSRLSVAKKLWRI</sequence>
<keyword evidence="4" id="KW-0862">Zinc</keyword>
<dbReference type="OrthoDB" id="256333at2759"/>
<evidence type="ECO:0000256" key="1">
    <source>
        <dbReference type="ARBA" id="ARBA00001947"/>
    </source>
</evidence>
<protein>
    <submittedName>
        <fullName evidence="6">Uncharacterized protein</fullName>
    </submittedName>
</protein>
<keyword evidence="5" id="KW-0560">Oxidoreductase</keyword>
<dbReference type="SUPFAM" id="SSF51735">
    <property type="entry name" value="NAD(P)-binding Rossmann-fold domains"/>
    <property type="match status" value="1"/>
</dbReference>
<comment type="similarity">
    <text evidence="2">Belongs to the zinc-containing alcohol dehydrogenase family.</text>
</comment>
<reference evidence="6 7" key="1">
    <citation type="journal article" date="2018" name="Mol. Plant">
        <title>The genome of Artemisia annua provides insight into the evolution of Asteraceae family and artemisinin biosynthesis.</title>
        <authorList>
            <person name="Shen Q."/>
            <person name="Zhang L."/>
            <person name="Liao Z."/>
            <person name="Wang S."/>
            <person name="Yan T."/>
            <person name="Shi P."/>
            <person name="Liu M."/>
            <person name="Fu X."/>
            <person name="Pan Q."/>
            <person name="Wang Y."/>
            <person name="Lv Z."/>
            <person name="Lu X."/>
            <person name="Zhang F."/>
            <person name="Jiang W."/>
            <person name="Ma Y."/>
            <person name="Chen M."/>
            <person name="Hao X."/>
            <person name="Li L."/>
            <person name="Tang Y."/>
            <person name="Lv G."/>
            <person name="Zhou Y."/>
            <person name="Sun X."/>
            <person name="Brodelius P.E."/>
            <person name="Rose J.K.C."/>
            <person name="Tang K."/>
        </authorList>
    </citation>
    <scope>NUCLEOTIDE SEQUENCE [LARGE SCALE GENOMIC DNA]</scope>
    <source>
        <strain evidence="7">cv. Huhao1</strain>
        <tissue evidence="6">Leaf</tissue>
    </source>
</reference>
<dbReference type="EMBL" id="PKPP01004908">
    <property type="protein sequence ID" value="PWA62254.1"/>
    <property type="molecule type" value="Genomic_DNA"/>
</dbReference>
<evidence type="ECO:0000256" key="3">
    <source>
        <dbReference type="ARBA" id="ARBA00022723"/>
    </source>
</evidence>
<evidence type="ECO:0000256" key="5">
    <source>
        <dbReference type="ARBA" id="ARBA00023002"/>
    </source>
</evidence>
<accession>A0A2U1MM07</accession>